<name>A0A9Q1DVK6_CONCO</name>
<keyword evidence="3 9" id="KW-0812">Transmembrane</keyword>
<evidence type="ECO:0000256" key="3">
    <source>
        <dbReference type="ARBA" id="ARBA00022692"/>
    </source>
</evidence>
<dbReference type="AlphaFoldDB" id="A0A9Q1DVK6"/>
<feature type="compositionally biased region" description="Pro residues" evidence="8">
    <location>
        <begin position="482"/>
        <end position="498"/>
    </location>
</feature>
<evidence type="ECO:0000256" key="9">
    <source>
        <dbReference type="SAM" id="Phobius"/>
    </source>
</evidence>
<dbReference type="EMBL" id="JAFJMO010000003">
    <property type="protein sequence ID" value="KAJ8282650.1"/>
    <property type="molecule type" value="Genomic_DNA"/>
</dbReference>
<evidence type="ECO:0000313" key="12">
    <source>
        <dbReference type="Proteomes" id="UP001152803"/>
    </source>
</evidence>
<feature type="compositionally biased region" description="Low complexity" evidence="8">
    <location>
        <begin position="430"/>
        <end position="439"/>
    </location>
</feature>
<reference evidence="11" key="1">
    <citation type="journal article" date="2023" name="Science">
        <title>Genome structures resolve the early diversification of teleost fishes.</title>
        <authorList>
            <person name="Parey E."/>
            <person name="Louis A."/>
            <person name="Montfort J."/>
            <person name="Bouchez O."/>
            <person name="Roques C."/>
            <person name="Iampietro C."/>
            <person name="Lluch J."/>
            <person name="Castinel A."/>
            <person name="Donnadieu C."/>
            <person name="Desvignes T."/>
            <person name="Floi Bucao C."/>
            <person name="Jouanno E."/>
            <person name="Wen M."/>
            <person name="Mejri S."/>
            <person name="Dirks R."/>
            <person name="Jansen H."/>
            <person name="Henkel C."/>
            <person name="Chen W.J."/>
            <person name="Zahm M."/>
            <person name="Cabau C."/>
            <person name="Klopp C."/>
            <person name="Thompson A.W."/>
            <person name="Robinson-Rechavi M."/>
            <person name="Braasch I."/>
            <person name="Lecointre G."/>
            <person name="Bobe J."/>
            <person name="Postlethwait J.H."/>
            <person name="Berthelot C."/>
            <person name="Roest Crollius H."/>
            <person name="Guiguen Y."/>
        </authorList>
    </citation>
    <scope>NUCLEOTIDE SEQUENCE</scope>
    <source>
        <strain evidence="11">Concon-B</strain>
    </source>
</reference>
<dbReference type="PANTHER" id="PTHR13598:SF5">
    <property type="entry name" value="NUCLEAR ENVELOPE INTEGRAL MEMBRANE PROTEIN 2"/>
    <property type="match status" value="1"/>
</dbReference>
<dbReference type="PANTHER" id="PTHR13598">
    <property type="entry name" value="AT07567P-RELATED"/>
    <property type="match status" value="1"/>
</dbReference>
<organism evidence="11 12">
    <name type="scientific">Conger conger</name>
    <name type="common">Conger eel</name>
    <name type="synonym">Muraena conger</name>
    <dbReference type="NCBI Taxonomy" id="82655"/>
    <lineage>
        <taxon>Eukaryota</taxon>
        <taxon>Metazoa</taxon>
        <taxon>Chordata</taxon>
        <taxon>Craniata</taxon>
        <taxon>Vertebrata</taxon>
        <taxon>Euteleostomi</taxon>
        <taxon>Actinopterygii</taxon>
        <taxon>Neopterygii</taxon>
        <taxon>Teleostei</taxon>
        <taxon>Anguilliformes</taxon>
        <taxon>Congridae</taxon>
        <taxon>Conger</taxon>
    </lineage>
</organism>
<evidence type="ECO:0000256" key="7">
    <source>
        <dbReference type="ARBA" id="ARBA00023242"/>
    </source>
</evidence>
<gene>
    <name evidence="11" type="ORF">COCON_G00051690</name>
</gene>
<protein>
    <recommendedName>
        <fullName evidence="13">Nuclear envelope integral membrane protein 2</fullName>
    </recommendedName>
</protein>
<keyword evidence="12" id="KW-1185">Reference proteome</keyword>
<evidence type="ECO:0000256" key="2">
    <source>
        <dbReference type="ARBA" id="ARBA00005748"/>
    </source>
</evidence>
<feature type="compositionally biased region" description="Pro residues" evidence="8">
    <location>
        <begin position="455"/>
        <end position="464"/>
    </location>
</feature>
<keyword evidence="7" id="KW-0539">Nucleus</keyword>
<dbReference type="Pfam" id="PF10225">
    <property type="entry name" value="NEMP"/>
    <property type="match status" value="1"/>
</dbReference>
<dbReference type="GO" id="GO:0005637">
    <property type="term" value="C:nuclear inner membrane"/>
    <property type="evidence" value="ECO:0007669"/>
    <property type="project" value="UniProtKB-SubCell"/>
</dbReference>
<comment type="similarity">
    <text evidence="2">Belongs to the NEMP family.</text>
</comment>
<keyword evidence="5 9" id="KW-1133">Transmembrane helix</keyword>
<comment type="subcellular location">
    <subcellularLocation>
        <location evidence="1">Nucleus inner membrane</location>
        <topology evidence="1">Multi-pass membrane protein</topology>
        <orientation evidence="1">Nucleoplasmic side</orientation>
    </subcellularLocation>
</comment>
<feature type="transmembrane region" description="Helical" evidence="9">
    <location>
        <begin position="233"/>
        <end position="253"/>
    </location>
</feature>
<evidence type="ECO:0000256" key="10">
    <source>
        <dbReference type="SAM" id="SignalP"/>
    </source>
</evidence>
<evidence type="ECO:0008006" key="13">
    <source>
        <dbReference type="Google" id="ProtNLM"/>
    </source>
</evidence>
<evidence type="ECO:0000256" key="6">
    <source>
        <dbReference type="ARBA" id="ARBA00023136"/>
    </source>
</evidence>
<feature type="transmembrane region" description="Helical" evidence="9">
    <location>
        <begin position="150"/>
        <end position="168"/>
    </location>
</feature>
<keyword evidence="6 9" id="KW-0472">Membrane</keyword>
<sequence length="514" mass="57542">MISAPRIFLLKLALLFIFCHRSEGIYGYSHADCTYLKANENSTHFGGRCFCYSSGTVIKWKDIWSSFQVHVIGEDGVHLVYPMETRNCREPEDVITLAKCLFDHYWPSSSTGEKSLDIPLVDQDVCFMVKSKRASVQYTLQVSGKRLNRVNFSLFITGLALFYFAGALCRSSLFYYSAGVSLGVISIFIFLLFVLKHFIPKRGVFLMLFGASSSLSYLGFQQLLANWEEVMSMYWREVLGYLLVSGFISFAVCYKRGPITDERTLALATWVLQIVAMAMMYHGITYPTAAYVVLAGLLGLKCLPYLYGLLLATCRQTGQVLRSGVGVLRKPRWWRKPRVRLLTEEEYREQGEVHTRASLEALREHCTSADFPAWDTVLRLRAPQRFAGFLRGGSHLTPQESQTHDQQYGLGGAYYEGMIFPGQGRGPPAGRGAPQQGAGDDLSEEEQEYYEPTQAFPPPAPLRSPTPLRSLAPSLPARSAIPLPPAYTPPACPYPALPYSPHSDATATEDLELF</sequence>
<feature type="transmembrane region" description="Helical" evidence="9">
    <location>
        <begin position="290"/>
        <end position="312"/>
    </location>
</feature>
<feature type="chain" id="PRO_5040515741" description="Nuclear envelope integral membrane protein 2" evidence="10">
    <location>
        <begin position="25"/>
        <end position="514"/>
    </location>
</feature>
<evidence type="ECO:0000313" key="11">
    <source>
        <dbReference type="EMBL" id="KAJ8282650.1"/>
    </source>
</evidence>
<feature type="transmembrane region" description="Helical" evidence="9">
    <location>
        <begin position="174"/>
        <end position="195"/>
    </location>
</feature>
<dbReference type="Proteomes" id="UP001152803">
    <property type="component" value="Unassembled WGS sequence"/>
</dbReference>
<evidence type="ECO:0000256" key="8">
    <source>
        <dbReference type="SAM" id="MobiDB-lite"/>
    </source>
</evidence>
<keyword evidence="4 10" id="KW-0732">Signal</keyword>
<feature type="transmembrane region" description="Helical" evidence="9">
    <location>
        <begin position="265"/>
        <end position="284"/>
    </location>
</feature>
<dbReference type="InterPro" id="IPR019358">
    <property type="entry name" value="NEMP_fam"/>
</dbReference>
<feature type="signal peptide" evidence="10">
    <location>
        <begin position="1"/>
        <end position="24"/>
    </location>
</feature>
<feature type="compositionally biased region" description="Low complexity" evidence="8">
    <location>
        <begin position="465"/>
        <end position="481"/>
    </location>
</feature>
<evidence type="ECO:0000256" key="4">
    <source>
        <dbReference type="ARBA" id="ARBA00022729"/>
    </source>
</evidence>
<evidence type="ECO:0000256" key="1">
    <source>
        <dbReference type="ARBA" id="ARBA00004575"/>
    </source>
</evidence>
<accession>A0A9Q1DVK6</accession>
<feature type="region of interest" description="Disordered" evidence="8">
    <location>
        <begin position="419"/>
        <end position="514"/>
    </location>
</feature>
<feature type="transmembrane region" description="Helical" evidence="9">
    <location>
        <begin position="204"/>
        <end position="227"/>
    </location>
</feature>
<dbReference type="OrthoDB" id="509138at2759"/>
<proteinExistence type="inferred from homology"/>
<comment type="caution">
    <text evidence="11">The sequence shown here is derived from an EMBL/GenBank/DDBJ whole genome shotgun (WGS) entry which is preliminary data.</text>
</comment>
<evidence type="ECO:0000256" key="5">
    <source>
        <dbReference type="ARBA" id="ARBA00022989"/>
    </source>
</evidence>